<sequence length="159" mass="17916">MTQYTQSIVKLFQAMRYSHDLYTVFGDWCDCAAISFSNAVDLRHREKRESRYIEIITRYDCEALDLFPQIMGELIQAFEASPTDILGPVFHALELHNTARGQFFTPCPIYQMMGQTITQKLKGRGFMCAQEPACGSGTMIIALAEPSGRLASIINNAFT</sequence>
<reference evidence="1 2" key="1">
    <citation type="submission" date="2018-04" db="EMBL/GenBank/DDBJ databases">
        <authorList>
            <person name="Hagen T."/>
        </authorList>
    </citation>
    <scope>NUCLEOTIDE SEQUENCE [LARGE SCALE GENOMIC DNA]</scope>
    <source>
        <strain evidence="1 2">TPD7009</strain>
    </source>
</reference>
<dbReference type="EMBL" id="QDFR01000013">
    <property type="protein sequence ID" value="PVE50187.1"/>
    <property type="molecule type" value="Genomic_DNA"/>
</dbReference>
<protein>
    <recommendedName>
        <fullName evidence="3">DNA methylase adenine-specific domain-containing protein</fullName>
    </recommendedName>
</protein>
<comment type="caution">
    <text evidence="1">The sequence shown here is derived from an EMBL/GenBank/DDBJ whole genome shotgun (WGS) entry which is preliminary data.</text>
</comment>
<dbReference type="AlphaFoldDB" id="A0AA92H7I7"/>
<dbReference type="PRINTS" id="PR00507">
    <property type="entry name" value="N12N6MTFRASE"/>
</dbReference>
<dbReference type="RefSeq" id="WP_111850878.1">
    <property type="nucleotide sequence ID" value="NZ_QDFR01000013.1"/>
</dbReference>
<gene>
    <name evidence="1" type="ORF">DC430_22675</name>
</gene>
<dbReference type="Gene3D" id="3.40.50.150">
    <property type="entry name" value="Vaccinia Virus protein VP39"/>
    <property type="match status" value="1"/>
</dbReference>
<evidence type="ECO:0008006" key="3">
    <source>
        <dbReference type="Google" id="ProtNLM"/>
    </source>
</evidence>
<organism evidence="1 2">
    <name type="scientific">Rhizobium rhizogenes</name>
    <name type="common">Agrobacterium rhizogenes</name>
    <dbReference type="NCBI Taxonomy" id="359"/>
    <lineage>
        <taxon>Bacteria</taxon>
        <taxon>Pseudomonadati</taxon>
        <taxon>Pseudomonadota</taxon>
        <taxon>Alphaproteobacteria</taxon>
        <taxon>Hyphomicrobiales</taxon>
        <taxon>Rhizobiaceae</taxon>
        <taxon>Rhizobium/Agrobacterium group</taxon>
        <taxon>Rhizobium</taxon>
    </lineage>
</organism>
<dbReference type="GeneID" id="301041007"/>
<proteinExistence type="predicted"/>
<name>A0AA92H7I7_RHIRH</name>
<dbReference type="SUPFAM" id="SSF53335">
    <property type="entry name" value="S-adenosyl-L-methionine-dependent methyltransferases"/>
    <property type="match status" value="1"/>
</dbReference>
<evidence type="ECO:0000313" key="2">
    <source>
        <dbReference type="Proteomes" id="UP000244335"/>
    </source>
</evidence>
<evidence type="ECO:0000313" key="1">
    <source>
        <dbReference type="EMBL" id="PVE50187.1"/>
    </source>
</evidence>
<accession>A0AA92H7I7</accession>
<dbReference type="Proteomes" id="UP000244335">
    <property type="component" value="Unassembled WGS sequence"/>
</dbReference>
<dbReference type="InterPro" id="IPR029063">
    <property type="entry name" value="SAM-dependent_MTases_sf"/>
</dbReference>